<dbReference type="InterPro" id="IPR055170">
    <property type="entry name" value="GFO_IDH_MocA-like_dom"/>
</dbReference>
<protein>
    <submittedName>
        <fullName evidence="6">Gfo/Idh/MocA family oxidoreductase</fullName>
    </submittedName>
</protein>
<evidence type="ECO:0000256" key="2">
    <source>
        <dbReference type="ARBA" id="ARBA00023027"/>
    </source>
</evidence>
<feature type="domain" description="GFO/IDH/MocA-like oxidoreductase" evidence="5">
    <location>
        <begin position="128"/>
        <end position="256"/>
    </location>
</feature>
<dbReference type="GO" id="GO:0000166">
    <property type="term" value="F:nucleotide binding"/>
    <property type="evidence" value="ECO:0007669"/>
    <property type="project" value="InterPro"/>
</dbReference>
<dbReference type="InterPro" id="IPR036291">
    <property type="entry name" value="NAD(P)-bd_dom_sf"/>
</dbReference>
<dbReference type="GO" id="GO:0016491">
    <property type="term" value="F:oxidoreductase activity"/>
    <property type="evidence" value="ECO:0007669"/>
    <property type="project" value="UniProtKB-KW"/>
</dbReference>
<evidence type="ECO:0000259" key="4">
    <source>
        <dbReference type="Pfam" id="PF01408"/>
    </source>
</evidence>
<dbReference type="Gene3D" id="3.30.360.10">
    <property type="entry name" value="Dihydrodipicolinate Reductase, domain 2"/>
    <property type="match status" value="1"/>
</dbReference>
<name>A0A9D1UV25_9MICC</name>
<evidence type="ECO:0000256" key="3">
    <source>
        <dbReference type="SAM" id="MobiDB-lite"/>
    </source>
</evidence>
<accession>A0A9D1UV25</accession>
<keyword evidence="1" id="KW-0560">Oxidoreductase</keyword>
<evidence type="ECO:0000259" key="5">
    <source>
        <dbReference type="Pfam" id="PF22725"/>
    </source>
</evidence>
<feature type="region of interest" description="Disordered" evidence="3">
    <location>
        <begin position="362"/>
        <end position="386"/>
    </location>
</feature>
<dbReference type="SUPFAM" id="SSF55347">
    <property type="entry name" value="Glyceraldehyde-3-phosphate dehydrogenase-like, C-terminal domain"/>
    <property type="match status" value="1"/>
</dbReference>
<dbReference type="Pfam" id="PF01408">
    <property type="entry name" value="GFO_IDH_MocA"/>
    <property type="match status" value="1"/>
</dbReference>
<evidence type="ECO:0000256" key="1">
    <source>
        <dbReference type="ARBA" id="ARBA00023002"/>
    </source>
</evidence>
<evidence type="ECO:0000313" key="6">
    <source>
        <dbReference type="EMBL" id="HIX00919.1"/>
    </source>
</evidence>
<evidence type="ECO:0000313" key="7">
    <source>
        <dbReference type="Proteomes" id="UP000824151"/>
    </source>
</evidence>
<reference evidence="6" key="2">
    <citation type="submission" date="2021-04" db="EMBL/GenBank/DDBJ databases">
        <authorList>
            <person name="Gilroy R."/>
        </authorList>
    </citation>
    <scope>NUCLEOTIDE SEQUENCE</scope>
    <source>
        <strain evidence="6">ChiHejej3B27-3195</strain>
    </source>
</reference>
<dbReference type="Pfam" id="PF22725">
    <property type="entry name" value="GFO_IDH_MocA_C3"/>
    <property type="match status" value="1"/>
</dbReference>
<dbReference type="Proteomes" id="UP000824151">
    <property type="component" value="Unassembled WGS sequence"/>
</dbReference>
<dbReference type="PANTHER" id="PTHR43818:SF11">
    <property type="entry name" value="BCDNA.GH03377"/>
    <property type="match status" value="1"/>
</dbReference>
<dbReference type="InterPro" id="IPR000683">
    <property type="entry name" value="Gfo/Idh/MocA-like_OxRdtase_N"/>
</dbReference>
<proteinExistence type="predicted"/>
<dbReference type="PANTHER" id="PTHR43818">
    <property type="entry name" value="BCDNA.GH03377"/>
    <property type="match status" value="1"/>
</dbReference>
<feature type="domain" description="Gfo/Idh/MocA-like oxidoreductase N-terminal" evidence="4">
    <location>
        <begin position="5"/>
        <end position="118"/>
    </location>
</feature>
<gene>
    <name evidence="6" type="ORF">H9871_12350</name>
</gene>
<dbReference type="InterPro" id="IPR050463">
    <property type="entry name" value="Gfo/Idh/MocA_oxidrdct_glycsds"/>
</dbReference>
<dbReference type="AlphaFoldDB" id="A0A9D1UV25"/>
<organism evidence="6 7">
    <name type="scientific">Candidatus Nesterenkonia stercoripullorum</name>
    <dbReference type="NCBI Taxonomy" id="2838701"/>
    <lineage>
        <taxon>Bacteria</taxon>
        <taxon>Bacillati</taxon>
        <taxon>Actinomycetota</taxon>
        <taxon>Actinomycetes</taxon>
        <taxon>Micrococcales</taxon>
        <taxon>Micrococcaceae</taxon>
        <taxon>Nesterenkonia</taxon>
    </lineage>
</organism>
<feature type="compositionally biased region" description="Low complexity" evidence="3">
    <location>
        <begin position="366"/>
        <end position="386"/>
    </location>
</feature>
<keyword evidence="2" id="KW-0520">NAD</keyword>
<sequence>MDRALRVGIIGGGFMGEAHARAARSAGAEVIGVLASSQESSQRAARSLGAEAFSSVAELAGAADVVHVCSPNGLHAEHVRAVIRAGKHVVCEKPLSTDHATADGLVREADEAGVVASVPFVYRFHPMVRQARHLVQQGEIGRLLTVQGQYLQDWMLDPSAWNWRVDPAESGASRAFGDIGSHLVDLLEFVAGERIRRLSAITSIAYPERDGHPVSTEDAAALTVEFTGGAIGSIMVSQVNAGRKNALTIELAGTANNIVFEQEKPDELWIGGESSTRVISRDATVLGDDAARLSAVPAGHPMGYVDAFAGFVRDTYAAIQGSAPEGLPRFADGARANQVIDAVLESARTRQWVDVGEAAVEPLAQSSSAPASPASVTRPATAKETA</sequence>
<reference evidence="6" key="1">
    <citation type="journal article" date="2021" name="PeerJ">
        <title>Extensive microbial diversity within the chicken gut microbiome revealed by metagenomics and culture.</title>
        <authorList>
            <person name="Gilroy R."/>
            <person name="Ravi A."/>
            <person name="Getino M."/>
            <person name="Pursley I."/>
            <person name="Horton D.L."/>
            <person name="Alikhan N.F."/>
            <person name="Baker D."/>
            <person name="Gharbi K."/>
            <person name="Hall N."/>
            <person name="Watson M."/>
            <person name="Adriaenssens E.M."/>
            <person name="Foster-Nyarko E."/>
            <person name="Jarju S."/>
            <person name="Secka A."/>
            <person name="Antonio M."/>
            <person name="Oren A."/>
            <person name="Chaudhuri R.R."/>
            <person name="La Ragione R."/>
            <person name="Hildebrand F."/>
            <person name="Pallen M.J."/>
        </authorList>
    </citation>
    <scope>NUCLEOTIDE SEQUENCE</scope>
    <source>
        <strain evidence="6">ChiHejej3B27-3195</strain>
    </source>
</reference>
<dbReference type="SUPFAM" id="SSF51735">
    <property type="entry name" value="NAD(P)-binding Rossmann-fold domains"/>
    <property type="match status" value="1"/>
</dbReference>
<dbReference type="Gene3D" id="3.40.50.720">
    <property type="entry name" value="NAD(P)-binding Rossmann-like Domain"/>
    <property type="match status" value="1"/>
</dbReference>
<dbReference type="EMBL" id="DXGD01000457">
    <property type="protein sequence ID" value="HIX00919.1"/>
    <property type="molecule type" value="Genomic_DNA"/>
</dbReference>
<comment type="caution">
    <text evidence="6">The sequence shown here is derived from an EMBL/GenBank/DDBJ whole genome shotgun (WGS) entry which is preliminary data.</text>
</comment>